<evidence type="ECO:0000256" key="5">
    <source>
        <dbReference type="PIRSR" id="PIRSR004869-50"/>
    </source>
</evidence>
<dbReference type="PANTHER" id="PTHR43075">
    <property type="entry name" value="FORMATE LYASE ACTIVATING ENZYME, PUTATIVE (AFU_ORTHOLOGUE AFUA_2G15630)-RELATED"/>
    <property type="match status" value="1"/>
</dbReference>
<dbReference type="GO" id="GO:0051536">
    <property type="term" value="F:iron-sulfur cluster binding"/>
    <property type="evidence" value="ECO:0007669"/>
    <property type="project" value="UniProtKB-KW"/>
</dbReference>
<dbReference type="AlphaFoldDB" id="A0A7C1AXY6"/>
<dbReference type="PIRSF" id="PIRSF004869">
    <property type="entry name" value="PflX_prd"/>
    <property type="match status" value="1"/>
</dbReference>
<comment type="cofactor">
    <cofactor evidence="5">
        <name>[4Fe-4S] cluster</name>
        <dbReference type="ChEBI" id="CHEBI:49883"/>
    </cofactor>
    <text evidence="5">Binds 1 [4Fe-4S] cluster. The cluster is coordinated with 3 cysteines and an exchangeable S-adenosyl-L-methionine.</text>
</comment>
<proteinExistence type="predicted"/>
<feature type="binding site" evidence="5">
    <location>
        <position position="82"/>
    </location>
    <ligand>
        <name>[4Fe-4S] cluster</name>
        <dbReference type="ChEBI" id="CHEBI:49883"/>
        <note>4Fe-4S-S-AdoMet</note>
    </ligand>
</feature>
<dbReference type="Gene3D" id="3.20.20.70">
    <property type="entry name" value="Aldolase class I"/>
    <property type="match status" value="1"/>
</dbReference>
<feature type="domain" description="Radical SAM core" evidence="6">
    <location>
        <begin position="77"/>
        <end position="245"/>
    </location>
</feature>
<sequence>MTPAYLKAYESGVLERRIDQARKWLNRCTLCPRMCRVNRAGDETGFCLTGRYAIVASYGPHFGEERPLVGRYGSGTIFFCGCNLMCMFCQNYDISHTRDGTAVTPNQLAEIMLWLQKQGCHNINFVTPTHVIPQILESLPPAIEKGLNVPLVYNSSAYDRVPALRLLDGVFDIYMPDFKFWKSESAARWCTAPDYPRRAREALKEMYRQVGDLAIRNGIAERGLLVRHLVMPGCVDETREILRFLATEISVHTYVNIMDQYRPCGEAFNDPLLRRRITGDEYLSALEFARDVSLTRLDDRRSFLLWSI</sequence>
<dbReference type="GO" id="GO:0046872">
    <property type="term" value="F:metal ion binding"/>
    <property type="evidence" value="ECO:0007669"/>
    <property type="project" value="UniProtKB-KW"/>
</dbReference>
<dbReference type="InterPro" id="IPR016431">
    <property type="entry name" value="Pyrv-formate_lyase-activ_prd"/>
</dbReference>
<reference evidence="7" key="1">
    <citation type="journal article" date="2020" name="mSystems">
        <title>Genome- and Community-Level Interaction Insights into Carbon Utilization and Element Cycling Functions of Hydrothermarchaeota in Hydrothermal Sediment.</title>
        <authorList>
            <person name="Zhou Z."/>
            <person name="Liu Y."/>
            <person name="Xu W."/>
            <person name="Pan J."/>
            <person name="Luo Z.H."/>
            <person name="Li M."/>
        </authorList>
    </citation>
    <scope>NUCLEOTIDE SEQUENCE [LARGE SCALE GENOMIC DNA]</scope>
    <source>
        <strain evidence="7">HyVt-19</strain>
    </source>
</reference>
<dbReference type="InterPro" id="IPR007197">
    <property type="entry name" value="rSAM"/>
</dbReference>
<dbReference type="SFLD" id="SFLDS00029">
    <property type="entry name" value="Radical_SAM"/>
    <property type="match status" value="1"/>
</dbReference>
<organism evidence="7">
    <name type="scientific">Thermodesulforhabdus norvegica</name>
    <dbReference type="NCBI Taxonomy" id="39841"/>
    <lineage>
        <taxon>Bacteria</taxon>
        <taxon>Pseudomonadati</taxon>
        <taxon>Thermodesulfobacteriota</taxon>
        <taxon>Syntrophobacteria</taxon>
        <taxon>Syntrophobacterales</taxon>
        <taxon>Thermodesulforhabdaceae</taxon>
        <taxon>Thermodesulforhabdus</taxon>
    </lineage>
</organism>
<comment type="caution">
    <text evidence="7">The sequence shown here is derived from an EMBL/GenBank/DDBJ whole genome shotgun (WGS) entry which is preliminary data.</text>
</comment>
<keyword evidence="1 5" id="KW-0949">S-adenosyl-L-methionine</keyword>
<gene>
    <name evidence="7" type="ORF">ENG14_02765</name>
</gene>
<protein>
    <submittedName>
        <fullName evidence="7">Radical SAM protein</fullName>
    </submittedName>
</protein>
<dbReference type="SUPFAM" id="SSF102114">
    <property type="entry name" value="Radical SAM enzymes"/>
    <property type="match status" value="1"/>
</dbReference>
<feature type="binding site" evidence="5">
    <location>
        <position position="89"/>
    </location>
    <ligand>
        <name>[4Fe-4S] cluster</name>
        <dbReference type="ChEBI" id="CHEBI:49883"/>
        <note>4Fe-4S-S-AdoMet</note>
    </ligand>
</feature>
<dbReference type="GO" id="GO:0003824">
    <property type="term" value="F:catalytic activity"/>
    <property type="evidence" value="ECO:0007669"/>
    <property type="project" value="InterPro"/>
</dbReference>
<evidence type="ECO:0000313" key="7">
    <source>
        <dbReference type="EMBL" id="HDL89808.1"/>
    </source>
</evidence>
<dbReference type="PANTHER" id="PTHR43075:SF1">
    <property type="entry name" value="FORMATE LYASE ACTIVATING ENZYME, PUTATIVE (AFU_ORTHOLOGUE AFUA_2G15630)-RELATED"/>
    <property type="match status" value="1"/>
</dbReference>
<keyword evidence="4 5" id="KW-0411">Iron-sulfur</keyword>
<keyword evidence="3 5" id="KW-0408">Iron</keyword>
<accession>A0A7C1AXY6</accession>
<evidence type="ECO:0000259" key="6">
    <source>
        <dbReference type="Pfam" id="PF04055"/>
    </source>
</evidence>
<evidence type="ECO:0000256" key="1">
    <source>
        <dbReference type="ARBA" id="ARBA00022691"/>
    </source>
</evidence>
<dbReference type="EMBL" id="DQZW01000130">
    <property type="protein sequence ID" value="HDL89808.1"/>
    <property type="molecule type" value="Genomic_DNA"/>
</dbReference>
<evidence type="ECO:0000256" key="3">
    <source>
        <dbReference type="ARBA" id="ARBA00023004"/>
    </source>
</evidence>
<dbReference type="SFLD" id="SFLDG01099">
    <property type="entry name" value="Uncharacterised_Radical_SAM_Su"/>
    <property type="match status" value="1"/>
</dbReference>
<dbReference type="InterPro" id="IPR013785">
    <property type="entry name" value="Aldolase_TIM"/>
</dbReference>
<dbReference type="InterPro" id="IPR040085">
    <property type="entry name" value="MJ0674-like"/>
</dbReference>
<dbReference type="Proteomes" id="UP000886355">
    <property type="component" value="Unassembled WGS sequence"/>
</dbReference>
<keyword evidence="2 5" id="KW-0479">Metal-binding</keyword>
<evidence type="ECO:0000256" key="2">
    <source>
        <dbReference type="ARBA" id="ARBA00022723"/>
    </source>
</evidence>
<evidence type="ECO:0000256" key="4">
    <source>
        <dbReference type="ARBA" id="ARBA00023014"/>
    </source>
</evidence>
<name>A0A7C1AXY6_9BACT</name>
<dbReference type="InterPro" id="IPR058240">
    <property type="entry name" value="rSAM_sf"/>
</dbReference>
<feature type="binding site" evidence="5">
    <location>
        <position position="86"/>
    </location>
    <ligand>
        <name>[4Fe-4S] cluster</name>
        <dbReference type="ChEBI" id="CHEBI:49883"/>
        <note>4Fe-4S-S-AdoMet</note>
    </ligand>
</feature>
<dbReference type="Pfam" id="PF04055">
    <property type="entry name" value="Radical_SAM"/>
    <property type="match status" value="1"/>
</dbReference>